<proteinExistence type="predicted"/>
<feature type="region of interest" description="Disordered" evidence="2">
    <location>
        <begin position="155"/>
        <end position="263"/>
    </location>
</feature>
<gene>
    <name evidence="4" type="ORF">OAUR00152_LOCUS40089</name>
</gene>
<feature type="region of interest" description="Disordered" evidence="2">
    <location>
        <begin position="27"/>
        <end position="100"/>
    </location>
</feature>
<accession>A0A7S4K6M5</accession>
<name>A0A7S4K6M5_9STRA</name>
<organism evidence="4">
    <name type="scientific">Odontella aurita</name>
    <dbReference type="NCBI Taxonomy" id="265563"/>
    <lineage>
        <taxon>Eukaryota</taxon>
        <taxon>Sar</taxon>
        <taxon>Stramenopiles</taxon>
        <taxon>Ochrophyta</taxon>
        <taxon>Bacillariophyta</taxon>
        <taxon>Mediophyceae</taxon>
        <taxon>Biddulphiophycidae</taxon>
        <taxon>Eupodiscales</taxon>
        <taxon>Odontellaceae</taxon>
        <taxon>Odontella</taxon>
    </lineage>
</organism>
<dbReference type="PROSITE" id="PS50089">
    <property type="entry name" value="ZF_RING_2"/>
    <property type="match status" value="1"/>
</dbReference>
<feature type="compositionally biased region" description="Low complexity" evidence="2">
    <location>
        <begin position="180"/>
        <end position="191"/>
    </location>
</feature>
<dbReference type="Pfam" id="PF13920">
    <property type="entry name" value="zf-C3HC4_3"/>
    <property type="match status" value="1"/>
</dbReference>
<dbReference type="InterPro" id="IPR001841">
    <property type="entry name" value="Znf_RING"/>
</dbReference>
<dbReference type="GO" id="GO:0008270">
    <property type="term" value="F:zinc ion binding"/>
    <property type="evidence" value="ECO:0007669"/>
    <property type="project" value="UniProtKB-KW"/>
</dbReference>
<feature type="domain" description="RING-type" evidence="3">
    <location>
        <begin position="520"/>
        <end position="558"/>
    </location>
</feature>
<dbReference type="AlphaFoldDB" id="A0A7S4K6M5"/>
<keyword evidence="1" id="KW-0479">Metal-binding</keyword>
<evidence type="ECO:0000313" key="4">
    <source>
        <dbReference type="EMBL" id="CAE2285456.1"/>
    </source>
</evidence>
<feature type="compositionally biased region" description="Low complexity" evidence="2">
    <location>
        <begin position="158"/>
        <end position="170"/>
    </location>
</feature>
<dbReference type="InterPro" id="IPR013083">
    <property type="entry name" value="Znf_RING/FYVE/PHD"/>
</dbReference>
<protein>
    <recommendedName>
        <fullName evidence="3">RING-type domain-containing protein</fullName>
    </recommendedName>
</protein>
<dbReference type="Gene3D" id="3.30.40.10">
    <property type="entry name" value="Zinc/RING finger domain, C3HC4 (zinc finger)"/>
    <property type="match status" value="1"/>
</dbReference>
<keyword evidence="1" id="KW-0863">Zinc-finger</keyword>
<dbReference type="SUPFAM" id="SSF57850">
    <property type="entry name" value="RING/U-box"/>
    <property type="match status" value="1"/>
</dbReference>
<evidence type="ECO:0000256" key="2">
    <source>
        <dbReference type="SAM" id="MobiDB-lite"/>
    </source>
</evidence>
<sequence>MVWAESAGGGAVDIDLLPLSSDASKLSTPKVGSFSGNASPASSVARAGVASPSSGKQTLPLSPAASGTDSAKTQSSAAPSIPKAVSSAASPQRTKSVEMSDVDTREVIQIFRSSAQAAKMTGLRRADIANACKDGGGQVEGRYFRFVYLNAKGGPTRTSLSTESVPSSSVNIKEQESGTKSKPLPALSSSPQVASAQDAGDDSDMGDEDDLVDVVGHGEAIKPRTPQNEEPSVRESNASAPMPVSSATEGDATPADATVSSEAKKTNSLDLVTLIHPLSSSSTRFKKYIELIDPKTDQVLVCFRGSNDAHDALGRKHDKKVILKACAVEKDHDSKKKDVSSALRKGKPYATVFGTFRMRYAPSDCPPTAYVFGAHEEDFRPFPEGMTHADIVKRWAEVYASERRAAELGIAVQVGTASAASSVSAAGGGGDVVDDHGGVASTSQVITIGGPAVPPRRRPQRYRTGPTSEEVLLRSVSLGPGGAGSHGAAHAQAAATAAFGGGRTLVTIRRPPPNEDDMACVVCQGAVARIVFEPCHHCVLCVSCSEEGHCRRFCPLCRAPIKGRIQPSFVRLIRPRIFSAHSFM</sequence>
<keyword evidence="1" id="KW-0862">Zinc</keyword>
<evidence type="ECO:0000256" key="1">
    <source>
        <dbReference type="PROSITE-ProRule" id="PRU00175"/>
    </source>
</evidence>
<dbReference type="EMBL" id="HBKQ01058707">
    <property type="protein sequence ID" value="CAE2285456.1"/>
    <property type="molecule type" value="Transcribed_RNA"/>
</dbReference>
<feature type="compositionally biased region" description="Polar residues" evidence="2">
    <location>
        <begin position="225"/>
        <end position="239"/>
    </location>
</feature>
<evidence type="ECO:0000259" key="3">
    <source>
        <dbReference type="PROSITE" id="PS50089"/>
    </source>
</evidence>
<feature type="compositionally biased region" description="Acidic residues" evidence="2">
    <location>
        <begin position="199"/>
        <end position="212"/>
    </location>
</feature>
<reference evidence="4" key="1">
    <citation type="submission" date="2021-01" db="EMBL/GenBank/DDBJ databases">
        <authorList>
            <person name="Corre E."/>
            <person name="Pelletier E."/>
            <person name="Niang G."/>
            <person name="Scheremetjew M."/>
            <person name="Finn R."/>
            <person name="Kale V."/>
            <person name="Holt S."/>
            <person name="Cochrane G."/>
            <person name="Meng A."/>
            <person name="Brown T."/>
            <person name="Cohen L."/>
        </authorList>
    </citation>
    <scope>NUCLEOTIDE SEQUENCE</scope>
    <source>
        <strain evidence="4">Isolate 1302-5</strain>
    </source>
</reference>
<feature type="compositionally biased region" description="Polar residues" evidence="2">
    <location>
        <begin position="51"/>
        <end position="78"/>
    </location>
</feature>